<dbReference type="PANTHER" id="PTHR12246">
    <property type="entry name" value="PALMITOYLTRANSFERASE ZDHHC16"/>
    <property type="match status" value="1"/>
</dbReference>
<keyword evidence="13" id="KW-1185">Reference proteome</keyword>
<evidence type="ECO:0000256" key="7">
    <source>
        <dbReference type="ARBA" id="ARBA00023288"/>
    </source>
</evidence>
<evidence type="ECO:0000256" key="4">
    <source>
        <dbReference type="ARBA" id="ARBA00022989"/>
    </source>
</evidence>
<keyword evidence="2 10" id="KW-0808">Transferase</keyword>
<dbReference type="PROSITE" id="PS50216">
    <property type="entry name" value="DHHC"/>
    <property type="match status" value="1"/>
</dbReference>
<feature type="transmembrane region" description="Helical" evidence="10">
    <location>
        <begin position="167"/>
        <end position="192"/>
    </location>
</feature>
<reference evidence="12 13" key="1">
    <citation type="submission" date="2016-07" db="EMBL/GenBank/DDBJ databases">
        <title>Pervasive Adenine N6-methylation of Active Genes in Fungi.</title>
        <authorList>
            <consortium name="DOE Joint Genome Institute"/>
            <person name="Mondo S.J."/>
            <person name="Dannebaum R.O."/>
            <person name="Kuo R.C."/>
            <person name="Labutti K."/>
            <person name="Haridas S."/>
            <person name="Kuo A."/>
            <person name="Salamov A."/>
            <person name="Ahrendt S.R."/>
            <person name="Lipzen A."/>
            <person name="Sullivan W."/>
            <person name="Andreopoulos W.B."/>
            <person name="Clum A."/>
            <person name="Lindquist E."/>
            <person name="Daum C."/>
            <person name="Ramamoorthy G.K."/>
            <person name="Gryganskyi A."/>
            <person name="Culley D."/>
            <person name="Magnuson J.K."/>
            <person name="James T.Y."/>
            <person name="O'Malley M.A."/>
            <person name="Stajich J.E."/>
            <person name="Spatafora J.W."/>
            <person name="Visel A."/>
            <person name="Grigoriev I.V."/>
        </authorList>
    </citation>
    <scope>NUCLEOTIDE SEQUENCE [LARGE SCALE GENOMIC DNA]</scope>
    <source>
        <strain evidence="12 13">CBS 931.73</strain>
    </source>
</reference>
<evidence type="ECO:0000256" key="2">
    <source>
        <dbReference type="ARBA" id="ARBA00022679"/>
    </source>
</evidence>
<dbReference type="STRING" id="1314790.A0A1Y1XIE5"/>
<dbReference type="InParanoid" id="A0A1Y1XIE5"/>
<evidence type="ECO:0000256" key="3">
    <source>
        <dbReference type="ARBA" id="ARBA00022692"/>
    </source>
</evidence>
<comment type="caution">
    <text evidence="12">The sequence shown here is derived from an EMBL/GenBank/DDBJ whole genome shotgun (WGS) entry which is preliminary data.</text>
</comment>
<evidence type="ECO:0000313" key="12">
    <source>
        <dbReference type="EMBL" id="ORX85493.1"/>
    </source>
</evidence>
<sequence length="282" mass="31923">MYPLLTVGPIMDTYSACIVSDHIPRFVRIVHVELPQSPPSLVPLDEENGEGCSILAESSENLNLSDSNLDGLLPRTKENATVTVKNDGTKRYCRKCRVEKPDRAHHCSACQECVLKMDHHCPWINNCVGFRNQKFFYLFILYGALYCTFVCLTTLPPLFHLLSLEDGIFLLSIHWVFLILAGGLFSICLIGFTGFHTSMILNNVTTIETYQKHNYKIEGESAAQKYVNLFDLGKRRNFMQVMGPKWQLWFIPVFNSIGDGISYPLNSYAYSTLTSDTNESIA</sequence>
<keyword evidence="4 10" id="KW-1133">Transmembrane helix</keyword>
<keyword evidence="8 10" id="KW-0012">Acyltransferase</keyword>
<evidence type="ECO:0000256" key="8">
    <source>
        <dbReference type="ARBA" id="ARBA00023315"/>
    </source>
</evidence>
<accession>A0A1Y1XIE5</accession>
<comment type="similarity">
    <text evidence="10">Belongs to the DHHC palmitoyltransferase family.</text>
</comment>
<dbReference type="Proteomes" id="UP000193498">
    <property type="component" value="Unassembled WGS sequence"/>
</dbReference>
<dbReference type="GO" id="GO:0019706">
    <property type="term" value="F:protein-cysteine S-palmitoyltransferase activity"/>
    <property type="evidence" value="ECO:0007669"/>
    <property type="project" value="UniProtKB-EC"/>
</dbReference>
<dbReference type="EC" id="2.3.1.225" evidence="10"/>
<evidence type="ECO:0000256" key="5">
    <source>
        <dbReference type="ARBA" id="ARBA00023136"/>
    </source>
</evidence>
<feature type="domain" description="Palmitoyltransferase DHHC" evidence="11">
    <location>
        <begin position="89"/>
        <end position="212"/>
    </location>
</feature>
<evidence type="ECO:0000256" key="1">
    <source>
        <dbReference type="ARBA" id="ARBA00004141"/>
    </source>
</evidence>
<comment type="subcellular location">
    <subcellularLocation>
        <location evidence="1">Membrane</location>
        <topology evidence="1">Multi-pass membrane protein</topology>
    </subcellularLocation>
</comment>
<dbReference type="Pfam" id="PF01529">
    <property type="entry name" value="DHHC"/>
    <property type="match status" value="1"/>
</dbReference>
<dbReference type="InterPro" id="IPR039859">
    <property type="entry name" value="PFA4/ZDH16/20/ERF2-like"/>
</dbReference>
<keyword evidence="3 10" id="KW-0812">Transmembrane</keyword>
<dbReference type="GO" id="GO:0016020">
    <property type="term" value="C:membrane"/>
    <property type="evidence" value="ECO:0007669"/>
    <property type="project" value="UniProtKB-SubCell"/>
</dbReference>
<protein>
    <recommendedName>
        <fullName evidence="10">Palmitoyltransferase</fullName>
        <ecNumber evidence="10">2.3.1.225</ecNumber>
    </recommendedName>
</protein>
<dbReference type="EMBL" id="MCFE01000589">
    <property type="protein sequence ID" value="ORX85493.1"/>
    <property type="molecule type" value="Genomic_DNA"/>
</dbReference>
<evidence type="ECO:0000259" key="11">
    <source>
        <dbReference type="Pfam" id="PF01529"/>
    </source>
</evidence>
<comment type="catalytic activity">
    <reaction evidence="9 10">
        <text>L-cysteinyl-[protein] + hexadecanoyl-CoA = S-hexadecanoyl-L-cysteinyl-[protein] + CoA</text>
        <dbReference type="Rhea" id="RHEA:36683"/>
        <dbReference type="Rhea" id="RHEA-COMP:10131"/>
        <dbReference type="Rhea" id="RHEA-COMP:11032"/>
        <dbReference type="ChEBI" id="CHEBI:29950"/>
        <dbReference type="ChEBI" id="CHEBI:57287"/>
        <dbReference type="ChEBI" id="CHEBI:57379"/>
        <dbReference type="ChEBI" id="CHEBI:74151"/>
        <dbReference type="EC" id="2.3.1.225"/>
    </reaction>
</comment>
<dbReference type="AlphaFoldDB" id="A0A1Y1XIE5"/>
<keyword evidence="6" id="KW-0564">Palmitate</keyword>
<evidence type="ECO:0000256" key="10">
    <source>
        <dbReference type="RuleBase" id="RU079119"/>
    </source>
</evidence>
<dbReference type="OrthoDB" id="9909019at2759"/>
<dbReference type="InterPro" id="IPR001594">
    <property type="entry name" value="Palmitoyltrfase_DHHC"/>
</dbReference>
<dbReference type="FunCoup" id="A0A1Y1XIE5">
    <property type="interactions" value="301"/>
</dbReference>
<evidence type="ECO:0000313" key="13">
    <source>
        <dbReference type="Proteomes" id="UP000193498"/>
    </source>
</evidence>
<proteinExistence type="inferred from homology"/>
<keyword evidence="7" id="KW-0449">Lipoprotein</keyword>
<comment type="domain">
    <text evidence="10">The DHHC domain is required for palmitoyltransferase activity.</text>
</comment>
<gene>
    <name evidence="12" type="ORF">K493DRAFT_341763</name>
</gene>
<evidence type="ECO:0000256" key="6">
    <source>
        <dbReference type="ARBA" id="ARBA00023139"/>
    </source>
</evidence>
<name>A0A1Y1XIE5_9FUNG</name>
<evidence type="ECO:0000256" key="9">
    <source>
        <dbReference type="ARBA" id="ARBA00048048"/>
    </source>
</evidence>
<organism evidence="12 13">
    <name type="scientific">Basidiobolus meristosporus CBS 931.73</name>
    <dbReference type="NCBI Taxonomy" id="1314790"/>
    <lineage>
        <taxon>Eukaryota</taxon>
        <taxon>Fungi</taxon>
        <taxon>Fungi incertae sedis</taxon>
        <taxon>Zoopagomycota</taxon>
        <taxon>Entomophthoromycotina</taxon>
        <taxon>Basidiobolomycetes</taxon>
        <taxon>Basidiobolales</taxon>
        <taxon>Basidiobolaceae</taxon>
        <taxon>Basidiobolus</taxon>
    </lineage>
</organism>
<feature type="transmembrane region" description="Helical" evidence="10">
    <location>
        <begin position="135"/>
        <end position="155"/>
    </location>
</feature>
<keyword evidence="5 10" id="KW-0472">Membrane</keyword>